<keyword evidence="1" id="KW-0808">Transferase</keyword>
<name>A0A371DZZ1_MUCPR</name>
<dbReference type="OrthoDB" id="47801at2759"/>
<dbReference type="SMART" id="SM00212">
    <property type="entry name" value="UBCc"/>
    <property type="match status" value="1"/>
</dbReference>
<dbReference type="Gene3D" id="3.10.110.10">
    <property type="entry name" value="Ubiquitin Conjugating Enzyme"/>
    <property type="match status" value="1"/>
</dbReference>
<dbReference type="Proteomes" id="UP000257109">
    <property type="component" value="Unassembled WGS sequence"/>
</dbReference>
<evidence type="ECO:0000313" key="4">
    <source>
        <dbReference type="EMBL" id="RDX58119.1"/>
    </source>
</evidence>
<organism evidence="4 5">
    <name type="scientific">Mucuna pruriens</name>
    <name type="common">Velvet bean</name>
    <name type="synonym">Dolichos pruriens</name>
    <dbReference type="NCBI Taxonomy" id="157652"/>
    <lineage>
        <taxon>Eukaryota</taxon>
        <taxon>Viridiplantae</taxon>
        <taxon>Streptophyta</taxon>
        <taxon>Embryophyta</taxon>
        <taxon>Tracheophyta</taxon>
        <taxon>Spermatophyta</taxon>
        <taxon>Magnoliopsida</taxon>
        <taxon>eudicotyledons</taxon>
        <taxon>Gunneridae</taxon>
        <taxon>Pentapetalae</taxon>
        <taxon>rosids</taxon>
        <taxon>fabids</taxon>
        <taxon>Fabales</taxon>
        <taxon>Fabaceae</taxon>
        <taxon>Papilionoideae</taxon>
        <taxon>50 kb inversion clade</taxon>
        <taxon>NPAAA clade</taxon>
        <taxon>indigoferoid/millettioid clade</taxon>
        <taxon>Phaseoleae</taxon>
        <taxon>Mucuna</taxon>
    </lineage>
</organism>
<evidence type="ECO:0000259" key="3">
    <source>
        <dbReference type="PROSITE" id="PS50127"/>
    </source>
</evidence>
<evidence type="ECO:0000256" key="1">
    <source>
        <dbReference type="ARBA" id="ARBA00022679"/>
    </source>
</evidence>
<dbReference type="PANTHER" id="PTHR46116:SF19">
    <property type="entry name" value="UBIQUITIN-CONJUGATING ENZYME FAMILY PROTEIN"/>
    <property type="match status" value="1"/>
</dbReference>
<evidence type="ECO:0000313" key="5">
    <source>
        <dbReference type="Proteomes" id="UP000257109"/>
    </source>
</evidence>
<gene>
    <name evidence="4" type="primary">UBC38</name>
    <name evidence="4" type="ORF">CR513_62588</name>
</gene>
<protein>
    <submittedName>
        <fullName evidence="4">Ubiquitin-conjugating enzyme E2 38</fullName>
    </submittedName>
</protein>
<comment type="caution">
    <text evidence="4">The sequence shown here is derived from an EMBL/GenBank/DDBJ whole genome shotgun (WGS) entry which is preliminary data.</text>
</comment>
<feature type="non-terminal residue" evidence="4">
    <location>
        <position position="1"/>
    </location>
</feature>
<sequence>MEKRFEFARFDIVSDDSDHHFLDSNNGKWFNDSKVYSRIMRDWRILEQNLPESIYVRVYERRIDLMRAVIVGAAGTPYHDGLFFFDIRFPSDYPKHPPELHYHSFGIRLNPNLYPDGQVCLSLLNTWYGKQREKWDPSQSTILQVLLSIQALVLNDKPFFNAPDTAFLARFFDYETNSRAYNENAFILTCFTSFHLLRNLPLNFEPFVAAHFRHRAVAILSACKEYVYGRVNVGYYSSQLPLSSATVQVSQNFKTRMVLFYPRLVQAFRENGSSLRDLAQHLELQIEKKSKNKRSGVFNKIIQKIKQTLGWKKN</sequence>
<dbReference type="InterPro" id="IPR016135">
    <property type="entry name" value="UBQ-conjugating_enzyme/RWD"/>
</dbReference>
<keyword evidence="5" id="KW-1185">Reference proteome</keyword>
<dbReference type="CDD" id="cd23837">
    <property type="entry name" value="UBCc_UBE2O"/>
    <property type="match status" value="1"/>
</dbReference>
<dbReference type="GO" id="GO:0061631">
    <property type="term" value="F:ubiquitin conjugating enzyme activity"/>
    <property type="evidence" value="ECO:0007669"/>
    <property type="project" value="TreeGrafter"/>
</dbReference>
<evidence type="ECO:0000256" key="2">
    <source>
        <dbReference type="ARBA" id="ARBA00022786"/>
    </source>
</evidence>
<dbReference type="FunFam" id="3.10.110.10:FF:000133">
    <property type="entry name" value="Putative ubiquitin-conjugating enzyme E2 38"/>
    <property type="match status" value="1"/>
</dbReference>
<proteinExistence type="predicted"/>
<dbReference type="STRING" id="157652.A0A371DZZ1"/>
<dbReference type="PROSITE" id="PS50127">
    <property type="entry name" value="UBC_2"/>
    <property type="match status" value="1"/>
</dbReference>
<dbReference type="PANTHER" id="PTHR46116">
    <property type="entry name" value="(E3-INDEPENDENT) E2 UBIQUITIN-CONJUGATING ENZYME"/>
    <property type="match status" value="1"/>
</dbReference>
<reference evidence="4" key="1">
    <citation type="submission" date="2018-05" db="EMBL/GenBank/DDBJ databases">
        <title>Draft genome of Mucuna pruriens seed.</title>
        <authorList>
            <person name="Nnadi N.E."/>
            <person name="Vos R."/>
            <person name="Hasami M.H."/>
            <person name="Devisetty U.K."/>
            <person name="Aguiy J.C."/>
        </authorList>
    </citation>
    <scope>NUCLEOTIDE SEQUENCE [LARGE SCALE GENOMIC DNA]</scope>
    <source>
        <strain evidence="4">JCA_2017</strain>
    </source>
</reference>
<feature type="domain" description="UBC core" evidence="3">
    <location>
        <begin position="34"/>
        <end position="194"/>
    </location>
</feature>
<dbReference type="EMBL" id="QJKJ01017817">
    <property type="protein sequence ID" value="RDX58119.1"/>
    <property type="molecule type" value="Genomic_DNA"/>
</dbReference>
<dbReference type="Pfam" id="PF00179">
    <property type="entry name" value="UQ_con"/>
    <property type="match status" value="1"/>
</dbReference>
<dbReference type="InterPro" id="IPR000608">
    <property type="entry name" value="UBC"/>
</dbReference>
<dbReference type="SUPFAM" id="SSF54495">
    <property type="entry name" value="UBC-like"/>
    <property type="match status" value="1"/>
</dbReference>
<dbReference type="AlphaFoldDB" id="A0A371DZZ1"/>
<accession>A0A371DZZ1</accession>
<keyword evidence="2" id="KW-0833">Ubl conjugation pathway</keyword>